<dbReference type="Pfam" id="PF01425">
    <property type="entry name" value="Amidase"/>
    <property type="match status" value="1"/>
</dbReference>
<dbReference type="PANTHER" id="PTHR11895">
    <property type="entry name" value="TRANSAMIDASE"/>
    <property type="match status" value="1"/>
</dbReference>
<dbReference type="OrthoDB" id="1879366at2759"/>
<dbReference type="InterPro" id="IPR023631">
    <property type="entry name" value="Amidase_dom"/>
</dbReference>
<dbReference type="VEuPathDB" id="FungiDB:jhhlp_005445"/>
<feature type="domain" description="Amidase" evidence="2">
    <location>
        <begin position="34"/>
        <end position="126"/>
    </location>
</feature>
<dbReference type="SUPFAM" id="SSF75304">
    <property type="entry name" value="Amidase signature (AS) enzymes"/>
    <property type="match status" value="1"/>
</dbReference>
<protein>
    <recommendedName>
        <fullName evidence="2">Amidase domain-containing protein</fullName>
    </recommendedName>
</protein>
<reference evidence="3 4" key="1">
    <citation type="journal article" date="2017" name="G3 (Bethesda)">
        <title>First Draft Genome Sequence of the Pathogenic Fungus Lomentospora prolificans (Formerly Scedosporium prolificans).</title>
        <authorList>
            <person name="Luo R."/>
            <person name="Zimin A."/>
            <person name="Workman R."/>
            <person name="Fan Y."/>
            <person name="Pertea G."/>
            <person name="Grossman N."/>
            <person name="Wear M.P."/>
            <person name="Jia B."/>
            <person name="Miller H."/>
            <person name="Casadevall A."/>
            <person name="Timp W."/>
            <person name="Zhang S.X."/>
            <person name="Salzberg S.L."/>
        </authorList>
    </citation>
    <scope>NUCLEOTIDE SEQUENCE [LARGE SCALE GENOMIC DNA]</scope>
    <source>
        <strain evidence="3 4">JHH-5317</strain>
    </source>
</reference>
<sequence>MSSFGKTFLNQKFGPEGQAKAHHHVFQLRKAYSDDALCQLDILIVTPTAPTAAPPLPDMSPVTEGGSRVLDKAKLALGVMNNTCQFNSTGHPALSVACGWATASDGQSKLPVGMQLTGKRCDDLGVLKAARAFESGGDRHGRWPGAGNKARQNSLGKL</sequence>
<dbReference type="Proteomes" id="UP000233524">
    <property type="component" value="Unassembled WGS sequence"/>
</dbReference>
<accession>A0A2N3N6V6</accession>
<evidence type="ECO:0000259" key="2">
    <source>
        <dbReference type="Pfam" id="PF01425"/>
    </source>
</evidence>
<dbReference type="Gene3D" id="3.90.1300.10">
    <property type="entry name" value="Amidase signature (AS) domain"/>
    <property type="match status" value="1"/>
</dbReference>
<evidence type="ECO:0000313" key="4">
    <source>
        <dbReference type="Proteomes" id="UP000233524"/>
    </source>
</evidence>
<comment type="caution">
    <text evidence="3">The sequence shown here is derived from an EMBL/GenBank/DDBJ whole genome shotgun (WGS) entry which is preliminary data.</text>
</comment>
<evidence type="ECO:0000313" key="3">
    <source>
        <dbReference type="EMBL" id="PKS08169.1"/>
    </source>
</evidence>
<evidence type="ECO:0000256" key="1">
    <source>
        <dbReference type="SAM" id="MobiDB-lite"/>
    </source>
</evidence>
<dbReference type="GO" id="GO:0003824">
    <property type="term" value="F:catalytic activity"/>
    <property type="evidence" value="ECO:0007669"/>
    <property type="project" value="InterPro"/>
</dbReference>
<proteinExistence type="predicted"/>
<organism evidence="3 4">
    <name type="scientific">Lomentospora prolificans</name>
    <dbReference type="NCBI Taxonomy" id="41688"/>
    <lineage>
        <taxon>Eukaryota</taxon>
        <taxon>Fungi</taxon>
        <taxon>Dikarya</taxon>
        <taxon>Ascomycota</taxon>
        <taxon>Pezizomycotina</taxon>
        <taxon>Sordariomycetes</taxon>
        <taxon>Hypocreomycetidae</taxon>
        <taxon>Microascales</taxon>
        <taxon>Microascaceae</taxon>
        <taxon>Lomentospora</taxon>
    </lineage>
</organism>
<gene>
    <name evidence="3" type="ORF">jhhlp_005445</name>
</gene>
<dbReference type="EMBL" id="NLAX01000700">
    <property type="protein sequence ID" value="PKS08169.1"/>
    <property type="molecule type" value="Genomic_DNA"/>
</dbReference>
<dbReference type="STRING" id="41688.A0A2N3N6V6"/>
<dbReference type="InterPro" id="IPR036928">
    <property type="entry name" value="AS_sf"/>
</dbReference>
<name>A0A2N3N6V6_9PEZI</name>
<dbReference type="PANTHER" id="PTHR11895:SF171">
    <property type="entry name" value="AMIDASE DOMAIN-CONTAINING PROTEIN"/>
    <property type="match status" value="1"/>
</dbReference>
<dbReference type="AlphaFoldDB" id="A0A2N3N6V6"/>
<feature type="region of interest" description="Disordered" evidence="1">
    <location>
        <begin position="135"/>
        <end position="158"/>
    </location>
</feature>
<dbReference type="InParanoid" id="A0A2N3N6V6"/>
<dbReference type="InterPro" id="IPR000120">
    <property type="entry name" value="Amidase"/>
</dbReference>
<keyword evidence="4" id="KW-1185">Reference proteome</keyword>